<dbReference type="Proteomes" id="UP000015104">
    <property type="component" value="Unassembled WGS sequence"/>
</dbReference>
<reference evidence="2" key="2">
    <citation type="submission" date="2015-06" db="UniProtKB">
        <authorList>
            <consortium name="EnsemblMetazoa"/>
        </authorList>
    </citation>
    <scope>IDENTIFICATION</scope>
</reference>
<protein>
    <submittedName>
        <fullName evidence="2">Uncharacterized protein</fullName>
    </submittedName>
</protein>
<evidence type="ECO:0000256" key="1">
    <source>
        <dbReference type="SAM" id="SignalP"/>
    </source>
</evidence>
<accession>T1KHR7</accession>
<dbReference type="EMBL" id="CAEY01000078">
    <property type="status" value="NOT_ANNOTATED_CDS"/>
    <property type="molecule type" value="Genomic_DNA"/>
</dbReference>
<organism evidence="2 3">
    <name type="scientific">Tetranychus urticae</name>
    <name type="common">Two-spotted spider mite</name>
    <dbReference type="NCBI Taxonomy" id="32264"/>
    <lineage>
        <taxon>Eukaryota</taxon>
        <taxon>Metazoa</taxon>
        <taxon>Ecdysozoa</taxon>
        <taxon>Arthropoda</taxon>
        <taxon>Chelicerata</taxon>
        <taxon>Arachnida</taxon>
        <taxon>Acari</taxon>
        <taxon>Acariformes</taxon>
        <taxon>Trombidiformes</taxon>
        <taxon>Prostigmata</taxon>
        <taxon>Eleutherengona</taxon>
        <taxon>Raphignathae</taxon>
        <taxon>Tetranychoidea</taxon>
        <taxon>Tetranychidae</taxon>
        <taxon>Tetranychus</taxon>
    </lineage>
</organism>
<keyword evidence="1" id="KW-0732">Signal</keyword>
<proteinExistence type="predicted"/>
<evidence type="ECO:0000313" key="3">
    <source>
        <dbReference type="Proteomes" id="UP000015104"/>
    </source>
</evidence>
<dbReference type="EnsemblMetazoa" id="tetur11g05360.1">
    <property type="protein sequence ID" value="tetur11g05360.1"/>
    <property type="gene ID" value="tetur11g05360"/>
</dbReference>
<keyword evidence="3" id="KW-1185">Reference proteome</keyword>
<feature type="signal peptide" evidence="1">
    <location>
        <begin position="1"/>
        <end position="22"/>
    </location>
</feature>
<dbReference type="HOGENOM" id="CLU_2561233_0_0_1"/>
<reference evidence="3" key="1">
    <citation type="submission" date="2011-08" db="EMBL/GenBank/DDBJ databases">
        <authorList>
            <person name="Rombauts S."/>
        </authorList>
    </citation>
    <scope>NUCLEOTIDE SEQUENCE</scope>
    <source>
        <strain evidence="3">London</strain>
    </source>
</reference>
<dbReference type="AlphaFoldDB" id="T1KHR7"/>
<feature type="chain" id="PRO_5004580740" evidence="1">
    <location>
        <begin position="23"/>
        <end position="82"/>
    </location>
</feature>
<name>T1KHR7_TETUR</name>
<sequence>MMNKMCIVILIVSAIILSSVDCGDKKGTNIVIKDKHSQMILNTNKKGGDNIVIKDGCHKKEHHYVPHHEMVHGWGHGWGHGW</sequence>
<evidence type="ECO:0000313" key="2">
    <source>
        <dbReference type="EnsemblMetazoa" id="tetur11g05360.1"/>
    </source>
</evidence>